<proteinExistence type="predicted"/>
<protein>
    <submittedName>
        <fullName evidence="2">Uncharacterized protein</fullName>
    </submittedName>
</protein>
<gene>
    <name evidence="2" type="ORF">CDAR_251571</name>
</gene>
<evidence type="ECO:0000313" key="2">
    <source>
        <dbReference type="EMBL" id="GIY18856.1"/>
    </source>
</evidence>
<evidence type="ECO:0000256" key="1">
    <source>
        <dbReference type="SAM" id="MobiDB-lite"/>
    </source>
</evidence>
<comment type="caution">
    <text evidence="2">The sequence shown here is derived from an EMBL/GenBank/DDBJ whole genome shotgun (WGS) entry which is preliminary data.</text>
</comment>
<sequence length="121" mass="13577">MIHAAITIPSLCHNETKQSKTLKMASVSHHNGECLSKLHAWLELGASKPVETKRYRIARTGLGHHKTGRMTHSVTTITVNGMSEITTCSKTGRRKKVTFPEEEERGKKKRELGQKAFLCDH</sequence>
<dbReference type="Proteomes" id="UP001054837">
    <property type="component" value="Unassembled WGS sequence"/>
</dbReference>
<dbReference type="AlphaFoldDB" id="A0AAV4RD27"/>
<keyword evidence="3" id="KW-1185">Reference proteome</keyword>
<feature type="region of interest" description="Disordered" evidence="1">
    <location>
        <begin position="91"/>
        <end position="121"/>
    </location>
</feature>
<dbReference type="EMBL" id="BPLQ01005955">
    <property type="protein sequence ID" value="GIY18856.1"/>
    <property type="molecule type" value="Genomic_DNA"/>
</dbReference>
<reference evidence="2 3" key="1">
    <citation type="submission" date="2021-06" db="EMBL/GenBank/DDBJ databases">
        <title>Caerostris darwini draft genome.</title>
        <authorList>
            <person name="Kono N."/>
            <person name="Arakawa K."/>
        </authorList>
    </citation>
    <scope>NUCLEOTIDE SEQUENCE [LARGE SCALE GENOMIC DNA]</scope>
</reference>
<evidence type="ECO:0000313" key="3">
    <source>
        <dbReference type="Proteomes" id="UP001054837"/>
    </source>
</evidence>
<accession>A0AAV4RD27</accession>
<organism evidence="2 3">
    <name type="scientific">Caerostris darwini</name>
    <dbReference type="NCBI Taxonomy" id="1538125"/>
    <lineage>
        <taxon>Eukaryota</taxon>
        <taxon>Metazoa</taxon>
        <taxon>Ecdysozoa</taxon>
        <taxon>Arthropoda</taxon>
        <taxon>Chelicerata</taxon>
        <taxon>Arachnida</taxon>
        <taxon>Araneae</taxon>
        <taxon>Araneomorphae</taxon>
        <taxon>Entelegynae</taxon>
        <taxon>Araneoidea</taxon>
        <taxon>Araneidae</taxon>
        <taxon>Caerostris</taxon>
    </lineage>
</organism>
<name>A0AAV4RD27_9ARAC</name>